<evidence type="ECO:0008006" key="4">
    <source>
        <dbReference type="Google" id="ProtNLM"/>
    </source>
</evidence>
<dbReference type="PANTHER" id="PTHR15233:SF1">
    <property type="entry name" value="ATP SYNTHASE SUBUNIT ATP5MJ, MITOCHONDRIAL"/>
    <property type="match status" value="1"/>
</dbReference>
<name>A0A6I8NIV4_ORNAN</name>
<dbReference type="InterPro" id="IPR012574">
    <property type="entry name" value="ATP5MJ"/>
</dbReference>
<keyword evidence="1" id="KW-0472">Membrane</keyword>
<dbReference type="Pfam" id="PF08039">
    <property type="entry name" value="Mit_proteolip"/>
    <property type="match status" value="1"/>
</dbReference>
<dbReference type="Proteomes" id="UP000002279">
    <property type="component" value="Chromosome 1"/>
</dbReference>
<proteinExistence type="predicted"/>
<reference evidence="2" key="2">
    <citation type="submission" date="2025-08" db="UniProtKB">
        <authorList>
            <consortium name="Ensembl"/>
        </authorList>
    </citation>
    <scope>IDENTIFICATION</scope>
    <source>
        <strain evidence="2">Glennie</strain>
    </source>
</reference>
<dbReference type="PANTHER" id="PTHR15233">
    <property type="entry name" value="MITOCHONDRIAL PROTEOLIPID"/>
    <property type="match status" value="1"/>
</dbReference>
<reference evidence="2" key="3">
    <citation type="submission" date="2025-09" db="UniProtKB">
        <authorList>
            <consortium name="Ensembl"/>
        </authorList>
    </citation>
    <scope>IDENTIFICATION</scope>
    <source>
        <strain evidence="2">Glennie</strain>
    </source>
</reference>
<dbReference type="Bgee" id="ENSOANG00000043647">
    <property type="expression patterns" value="Expressed in testis and 7 other cell types or tissues"/>
</dbReference>
<keyword evidence="1" id="KW-1133">Transmembrane helix</keyword>
<dbReference type="Ensembl" id="ENSOANT00000069666.1">
    <property type="protein sequence ID" value="ENSOANP00000041073.1"/>
    <property type="gene ID" value="ENSOANG00000043647.1"/>
</dbReference>
<sequence length="62" mass="7096">MMYQTFLKNVWTPMKPYYTKAYQEIWVGMGVMGYIVYKIRSADKRSKALKASSGAAPAHGHH</sequence>
<reference evidence="2 3" key="1">
    <citation type="journal article" date="2008" name="Nature">
        <title>Genome analysis of the platypus reveals unique signatures of evolution.</title>
        <authorList>
            <person name="Warren W.C."/>
            <person name="Hillier L.W."/>
            <person name="Marshall Graves J.A."/>
            <person name="Birney E."/>
            <person name="Ponting C.P."/>
            <person name="Grutzner F."/>
            <person name="Belov K."/>
            <person name="Miller W."/>
            <person name="Clarke L."/>
            <person name="Chinwalla A.T."/>
            <person name="Yang S.P."/>
            <person name="Heger A."/>
            <person name="Locke D.P."/>
            <person name="Miethke P."/>
            <person name="Waters P.D."/>
            <person name="Veyrunes F."/>
            <person name="Fulton L."/>
            <person name="Fulton B."/>
            <person name="Graves T."/>
            <person name="Wallis J."/>
            <person name="Puente X.S."/>
            <person name="Lopez-Otin C."/>
            <person name="Ordonez G.R."/>
            <person name="Eichler E.E."/>
            <person name="Chen L."/>
            <person name="Cheng Z."/>
            <person name="Deakin J.E."/>
            <person name="Alsop A."/>
            <person name="Thompson K."/>
            <person name="Kirby P."/>
            <person name="Papenfuss A.T."/>
            <person name="Wakefield M.J."/>
            <person name="Olender T."/>
            <person name="Lancet D."/>
            <person name="Huttley G.A."/>
            <person name="Smit A.F."/>
            <person name="Pask A."/>
            <person name="Temple-Smith P."/>
            <person name="Batzer M.A."/>
            <person name="Walker J.A."/>
            <person name="Konkel M.K."/>
            <person name="Harris R.S."/>
            <person name="Whittington C.M."/>
            <person name="Wong E.S."/>
            <person name="Gemmell N.J."/>
            <person name="Buschiazzo E."/>
            <person name="Vargas Jentzsch I.M."/>
            <person name="Merkel A."/>
            <person name="Schmitz J."/>
            <person name="Zemann A."/>
            <person name="Churakov G."/>
            <person name="Kriegs J.O."/>
            <person name="Brosius J."/>
            <person name="Murchison E.P."/>
            <person name="Sachidanandam R."/>
            <person name="Smith C."/>
            <person name="Hannon G.J."/>
            <person name="Tsend-Ayush E."/>
            <person name="McMillan D."/>
            <person name="Attenborough R."/>
            <person name="Rens W."/>
            <person name="Ferguson-Smith M."/>
            <person name="Lefevre C.M."/>
            <person name="Sharp J.A."/>
            <person name="Nicholas K.R."/>
            <person name="Ray D.A."/>
            <person name="Kube M."/>
            <person name="Reinhardt R."/>
            <person name="Pringle T.H."/>
            <person name="Taylor J."/>
            <person name="Jones R.C."/>
            <person name="Nixon B."/>
            <person name="Dacheux J.L."/>
            <person name="Niwa H."/>
            <person name="Sekita Y."/>
            <person name="Huang X."/>
            <person name="Stark A."/>
            <person name="Kheradpour P."/>
            <person name="Kellis M."/>
            <person name="Flicek P."/>
            <person name="Chen Y."/>
            <person name="Webber C."/>
            <person name="Hardison R."/>
            <person name="Nelson J."/>
            <person name="Hallsworth-Pepin K."/>
            <person name="Delehaunty K."/>
            <person name="Markovic C."/>
            <person name="Minx P."/>
            <person name="Feng Y."/>
            <person name="Kremitzki C."/>
            <person name="Mitreva M."/>
            <person name="Glasscock J."/>
            <person name="Wylie T."/>
            <person name="Wohldmann P."/>
            <person name="Thiru P."/>
            <person name="Nhan M.N."/>
            <person name="Pohl C.S."/>
            <person name="Smith S.M."/>
            <person name="Hou S."/>
            <person name="Nefedov M."/>
            <person name="de Jong P.J."/>
            <person name="Renfree M.B."/>
            <person name="Mardis E.R."/>
            <person name="Wilson R.K."/>
        </authorList>
    </citation>
    <scope>NUCLEOTIDE SEQUENCE [LARGE SCALE GENOMIC DNA]</scope>
    <source>
        <strain evidence="2 3">Glennie</strain>
    </source>
</reference>
<organism evidence="2 3">
    <name type="scientific">Ornithorhynchus anatinus</name>
    <name type="common">Duckbill platypus</name>
    <dbReference type="NCBI Taxonomy" id="9258"/>
    <lineage>
        <taxon>Eukaryota</taxon>
        <taxon>Metazoa</taxon>
        <taxon>Chordata</taxon>
        <taxon>Craniata</taxon>
        <taxon>Vertebrata</taxon>
        <taxon>Euteleostomi</taxon>
        <taxon>Mammalia</taxon>
        <taxon>Monotremata</taxon>
        <taxon>Ornithorhynchidae</taxon>
        <taxon>Ornithorhynchus</taxon>
    </lineage>
</organism>
<dbReference type="GO" id="GO:0005739">
    <property type="term" value="C:mitochondrion"/>
    <property type="evidence" value="ECO:0007669"/>
    <property type="project" value="InterPro"/>
</dbReference>
<evidence type="ECO:0000313" key="2">
    <source>
        <dbReference type="Ensembl" id="ENSOANP00000041073.1"/>
    </source>
</evidence>
<accession>A0A6I8NIV4</accession>
<dbReference type="GeneTree" id="ENSGT00390000016760"/>
<evidence type="ECO:0000256" key="1">
    <source>
        <dbReference type="SAM" id="Phobius"/>
    </source>
</evidence>
<keyword evidence="1" id="KW-0812">Transmembrane</keyword>
<gene>
    <name evidence="2" type="primary">ATP5MJ</name>
</gene>
<protein>
    <recommendedName>
        <fullName evidence="4">ATP synthase membrane subunit 6.8PL</fullName>
    </recommendedName>
</protein>
<dbReference type="AlphaFoldDB" id="A0A6I8NIV4"/>
<evidence type="ECO:0000313" key="3">
    <source>
        <dbReference type="Proteomes" id="UP000002279"/>
    </source>
</evidence>
<keyword evidence="3" id="KW-1185">Reference proteome</keyword>
<feature type="transmembrane region" description="Helical" evidence="1">
    <location>
        <begin position="20"/>
        <end position="37"/>
    </location>
</feature>